<keyword evidence="5" id="KW-1185">Reference proteome</keyword>
<gene>
    <name evidence="4" type="ORF">GRI68_00665</name>
</gene>
<dbReference type="AlphaFoldDB" id="A0A6I4U2J2"/>
<protein>
    <submittedName>
        <fullName evidence="4">FAD-dependent monooxygenase</fullName>
    </submittedName>
</protein>
<dbReference type="Gene3D" id="3.50.50.60">
    <property type="entry name" value="FAD/NAD(P)-binding domain"/>
    <property type="match status" value="1"/>
</dbReference>
<keyword evidence="1" id="KW-0560">Oxidoreductase</keyword>
<dbReference type="InterPro" id="IPR002938">
    <property type="entry name" value="FAD-bd"/>
</dbReference>
<dbReference type="EMBL" id="WTYR01000001">
    <property type="protein sequence ID" value="MXP08692.1"/>
    <property type="molecule type" value="Genomic_DNA"/>
</dbReference>
<comment type="caution">
    <text evidence="4">The sequence shown here is derived from an EMBL/GenBank/DDBJ whole genome shotgun (WGS) entry which is preliminary data.</text>
</comment>
<dbReference type="SUPFAM" id="SSF51905">
    <property type="entry name" value="FAD/NAD(P)-binding domain"/>
    <property type="match status" value="1"/>
</dbReference>
<dbReference type="PANTHER" id="PTHR13789:SF309">
    <property type="entry name" value="PUTATIVE (AFU_ORTHOLOGUE AFUA_6G14510)-RELATED"/>
    <property type="match status" value="1"/>
</dbReference>
<name>A0A6I4U2J2_9SPHN</name>
<dbReference type="Proteomes" id="UP000429229">
    <property type="component" value="Unassembled WGS sequence"/>
</dbReference>
<evidence type="ECO:0000256" key="1">
    <source>
        <dbReference type="ARBA" id="ARBA00023002"/>
    </source>
</evidence>
<evidence type="ECO:0000313" key="4">
    <source>
        <dbReference type="EMBL" id="MXP08692.1"/>
    </source>
</evidence>
<accession>A0A6I4U2J2</accession>
<proteinExistence type="predicted"/>
<keyword evidence="2 4" id="KW-0503">Monooxygenase</keyword>
<organism evidence="4 5">
    <name type="scientific">Alteriqipengyuania halimionae</name>
    <dbReference type="NCBI Taxonomy" id="1926630"/>
    <lineage>
        <taxon>Bacteria</taxon>
        <taxon>Pseudomonadati</taxon>
        <taxon>Pseudomonadota</taxon>
        <taxon>Alphaproteobacteria</taxon>
        <taxon>Sphingomonadales</taxon>
        <taxon>Erythrobacteraceae</taxon>
        <taxon>Alteriqipengyuania</taxon>
    </lineage>
</organism>
<evidence type="ECO:0000256" key="2">
    <source>
        <dbReference type="ARBA" id="ARBA00023033"/>
    </source>
</evidence>
<evidence type="ECO:0000259" key="3">
    <source>
        <dbReference type="Pfam" id="PF01494"/>
    </source>
</evidence>
<dbReference type="PRINTS" id="PR00420">
    <property type="entry name" value="RNGMNOXGNASE"/>
</dbReference>
<reference evidence="4 5" key="1">
    <citation type="submission" date="2019-12" db="EMBL/GenBank/DDBJ databases">
        <title>Genomic-based taxomic classification of the family Erythrobacteraceae.</title>
        <authorList>
            <person name="Xu L."/>
        </authorList>
    </citation>
    <scope>NUCLEOTIDE SEQUENCE [LARGE SCALE GENOMIC DNA]</scope>
    <source>
        <strain evidence="4 5">LMG 29519</strain>
    </source>
</reference>
<dbReference type="OrthoDB" id="5499180at2"/>
<sequence>MATASRLGTLSIAIAGCGPAGLAAALLFQRAGHAVTLFERFDAPRPVGSGLMLQPTGMAVLDAMGLLPQIARHGARIDGLLGHEEHGRTALDSPYRQLSSTAFGIGIHRASLFGELYDAVCEAGIAIRTSHEIAASQIRADKRLLCFADGSTSEGFDLLVDATGWNSALGNRHDGLLDFGALWATLPLDSDDPFAGNLLEQRYRRAAHMAGVLPTGRRDPEGPREVSFFWSLRGDRYDEWRATGLDAWKAEVQTLWPDLEGLLQRIESVDALTFARYAHRTTPRPHGERLIRIGDAWHCASPQLGQGANMALLDAWGLARGLAEGRSVAEGLRLTVAWRSDHVRLYQAVTRFFTPLYQSDAALPSILRDRVLMPLSRIWPGNHLQARIMSGLLGWPLASLGLREPDYRALARAIPA</sequence>
<feature type="domain" description="FAD-binding" evidence="3">
    <location>
        <begin position="11"/>
        <end position="324"/>
    </location>
</feature>
<dbReference type="InterPro" id="IPR036188">
    <property type="entry name" value="FAD/NAD-bd_sf"/>
</dbReference>
<dbReference type="PANTHER" id="PTHR13789">
    <property type="entry name" value="MONOOXYGENASE"/>
    <property type="match status" value="1"/>
</dbReference>
<dbReference type="Pfam" id="PF01494">
    <property type="entry name" value="FAD_binding_3"/>
    <property type="match status" value="1"/>
</dbReference>
<dbReference type="GO" id="GO:0071949">
    <property type="term" value="F:FAD binding"/>
    <property type="evidence" value="ECO:0007669"/>
    <property type="project" value="InterPro"/>
</dbReference>
<evidence type="ECO:0000313" key="5">
    <source>
        <dbReference type="Proteomes" id="UP000429229"/>
    </source>
</evidence>
<dbReference type="InterPro" id="IPR050493">
    <property type="entry name" value="FAD-dep_Monooxygenase_BioMet"/>
</dbReference>
<dbReference type="RefSeq" id="WP_160615224.1">
    <property type="nucleotide sequence ID" value="NZ_WTYR01000001.1"/>
</dbReference>
<dbReference type="GO" id="GO:0004497">
    <property type="term" value="F:monooxygenase activity"/>
    <property type="evidence" value="ECO:0007669"/>
    <property type="project" value="UniProtKB-KW"/>
</dbReference>
<dbReference type="PROSITE" id="PS51257">
    <property type="entry name" value="PROKAR_LIPOPROTEIN"/>
    <property type="match status" value="1"/>
</dbReference>